<feature type="non-terminal residue" evidence="3">
    <location>
        <position position="1"/>
    </location>
</feature>
<feature type="domain" description="Serpin" evidence="2">
    <location>
        <begin position="1"/>
        <end position="72"/>
    </location>
</feature>
<evidence type="ECO:0000313" key="4">
    <source>
        <dbReference type="Proteomes" id="UP001176961"/>
    </source>
</evidence>
<evidence type="ECO:0000313" key="3">
    <source>
        <dbReference type="EMBL" id="CAJ0588940.1"/>
    </source>
</evidence>
<reference evidence="3" key="1">
    <citation type="submission" date="2023-07" db="EMBL/GenBank/DDBJ databases">
        <authorList>
            <consortium name="CYATHOMIX"/>
        </authorList>
    </citation>
    <scope>NUCLEOTIDE SEQUENCE</scope>
    <source>
        <strain evidence="3">N/A</strain>
    </source>
</reference>
<proteinExistence type="inferred from homology"/>
<dbReference type="InterPro" id="IPR042185">
    <property type="entry name" value="Serpin_sf_2"/>
</dbReference>
<dbReference type="Proteomes" id="UP001176961">
    <property type="component" value="Unassembled WGS sequence"/>
</dbReference>
<name>A0AA36GJI5_CYLNA</name>
<accession>A0AA36GJI5</accession>
<dbReference type="GO" id="GO:0005615">
    <property type="term" value="C:extracellular space"/>
    <property type="evidence" value="ECO:0007669"/>
    <property type="project" value="InterPro"/>
</dbReference>
<gene>
    <name evidence="3" type="ORF">CYNAS_LOCUS923</name>
</gene>
<keyword evidence="4" id="KW-1185">Reference proteome</keyword>
<dbReference type="PROSITE" id="PS00284">
    <property type="entry name" value="SERPIN"/>
    <property type="match status" value="1"/>
</dbReference>
<dbReference type="InterPro" id="IPR036186">
    <property type="entry name" value="Serpin_sf"/>
</dbReference>
<dbReference type="InterPro" id="IPR023796">
    <property type="entry name" value="Serpin_dom"/>
</dbReference>
<comment type="similarity">
    <text evidence="1">Belongs to the serpin family.</text>
</comment>
<feature type="non-terminal residue" evidence="3">
    <location>
        <position position="90"/>
    </location>
</feature>
<dbReference type="SUPFAM" id="SSF56574">
    <property type="entry name" value="Serpins"/>
    <property type="match status" value="1"/>
</dbReference>
<evidence type="ECO:0000256" key="1">
    <source>
        <dbReference type="ARBA" id="ARBA00009500"/>
    </source>
</evidence>
<dbReference type="InterPro" id="IPR000215">
    <property type="entry name" value="Serpin_fam"/>
</dbReference>
<dbReference type="Gene3D" id="2.30.39.10">
    <property type="entry name" value="Alpha-1-antitrypsin, domain 1"/>
    <property type="match status" value="1"/>
</dbReference>
<comment type="caution">
    <text evidence="3">The sequence shown here is derived from an EMBL/GenBank/DDBJ whole genome shotgun (WGS) entry which is preliminary data.</text>
</comment>
<dbReference type="EMBL" id="CATQJL010000001">
    <property type="protein sequence ID" value="CAJ0588940.1"/>
    <property type="molecule type" value="Genomic_DNA"/>
</dbReference>
<dbReference type="InterPro" id="IPR042178">
    <property type="entry name" value="Serpin_sf_1"/>
</dbReference>
<sequence length="90" mass="10156">FTSQANLTGISDLPLYVSKAVHRALIEVDEKGTIAAAATFFIKVHLQRRNVKKPKMFIADHPFLFILTKKKQPFLHWAIRIKTLLVSIGG</sequence>
<dbReference type="InterPro" id="IPR023795">
    <property type="entry name" value="Serpin_CS"/>
</dbReference>
<evidence type="ECO:0000259" key="2">
    <source>
        <dbReference type="Pfam" id="PF00079"/>
    </source>
</evidence>
<protein>
    <recommendedName>
        <fullName evidence="2">Serpin domain-containing protein</fullName>
    </recommendedName>
</protein>
<dbReference type="PANTHER" id="PTHR11461:SF211">
    <property type="entry name" value="GH10112P-RELATED"/>
    <property type="match status" value="1"/>
</dbReference>
<organism evidence="3 4">
    <name type="scientific">Cylicocyclus nassatus</name>
    <name type="common">Nematode worm</name>
    <dbReference type="NCBI Taxonomy" id="53992"/>
    <lineage>
        <taxon>Eukaryota</taxon>
        <taxon>Metazoa</taxon>
        <taxon>Ecdysozoa</taxon>
        <taxon>Nematoda</taxon>
        <taxon>Chromadorea</taxon>
        <taxon>Rhabditida</taxon>
        <taxon>Rhabditina</taxon>
        <taxon>Rhabditomorpha</taxon>
        <taxon>Strongyloidea</taxon>
        <taxon>Strongylidae</taxon>
        <taxon>Cylicocyclus</taxon>
    </lineage>
</organism>
<dbReference type="AlphaFoldDB" id="A0AA36GJI5"/>
<dbReference type="Gene3D" id="3.30.497.10">
    <property type="entry name" value="Antithrombin, subunit I, domain 2"/>
    <property type="match status" value="1"/>
</dbReference>
<dbReference type="GO" id="GO:0004867">
    <property type="term" value="F:serine-type endopeptidase inhibitor activity"/>
    <property type="evidence" value="ECO:0007669"/>
    <property type="project" value="InterPro"/>
</dbReference>
<dbReference type="PANTHER" id="PTHR11461">
    <property type="entry name" value="SERINE PROTEASE INHIBITOR, SERPIN"/>
    <property type="match status" value="1"/>
</dbReference>
<dbReference type="Pfam" id="PF00079">
    <property type="entry name" value="Serpin"/>
    <property type="match status" value="1"/>
</dbReference>